<name>A0A8S2A0W3_ARAAE</name>
<organism evidence="2 3">
    <name type="scientific">Arabidopsis arenosa</name>
    <name type="common">Sand rock-cress</name>
    <name type="synonym">Cardaminopsis arenosa</name>
    <dbReference type="NCBI Taxonomy" id="38785"/>
    <lineage>
        <taxon>Eukaryota</taxon>
        <taxon>Viridiplantae</taxon>
        <taxon>Streptophyta</taxon>
        <taxon>Embryophyta</taxon>
        <taxon>Tracheophyta</taxon>
        <taxon>Spermatophyta</taxon>
        <taxon>Magnoliopsida</taxon>
        <taxon>eudicotyledons</taxon>
        <taxon>Gunneridae</taxon>
        <taxon>Pentapetalae</taxon>
        <taxon>rosids</taxon>
        <taxon>malvids</taxon>
        <taxon>Brassicales</taxon>
        <taxon>Brassicaceae</taxon>
        <taxon>Camelineae</taxon>
        <taxon>Arabidopsis</taxon>
    </lineage>
</organism>
<sequence>MEKKWVWLPSEVQDLKNLVRDLAEKKSTGNMASESEVSNVSKGVRCQILDWFAPTDIVVGEGEFCCAEPQYKIGRIPLGPNAAAIIIKSVVDPEACVWRPTSDVFSLSQAVGVKVAWPADKLILDDGFDNQDESHNTDGSKDPRTDDQHDSYKILDWNRDEVIAEGVVWSTDQKELVNNIPIGPNAVVMQVYQVINPTAYLWRPSSEMYVMGDALNEKIAWPIDRIELLNINAQEEIRRKSSHSTASNNTGTSKDAKKKCILLECNNSGRKVAEGRVCSTNPTDVVHHVPIGPNASKSEEDLELKQNLELYVERVHDPNPELQKAALESMRLSRDWDGIARVVFHHVYEAYPPADVQDIAPTQVTLLLIELSSARGGR</sequence>
<evidence type="ECO:0000313" key="3">
    <source>
        <dbReference type="Proteomes" id="UP000682877"/>
    </source>
</evidence>
<accession>A0A8S2A0W3</accession>
<evidence type="ECO:0000313" key="2">
    <source>
        <dbReference type="EMBL" id="CAE5993617.1"/>
    </source>
</evidence>
<dbReference type="AlphaFoldDB" id="A0A8S2A0W3"/>
<dbReference type="EMBL" id="LR999453">
    <property type="protein sequence ID" value="CAE5993617.1"/>
    <property type="molecule type" value="Genomic_DNA"/>
</dbReference>
<dbReference type="Proteomes" id="UP000682877">
    <property type="component" value="Chromosome 3"/>
</dbReference>
<keyword evidence="3" id="KW-1185">Reference proteome</keyword>
<feature type="compositionally biased region" description="Basic and acidic residues" evidence="1">
    <location>
        <begin position="132"/>
        <end position="149"/>
    </location>
</feature>
<gene>
    <name evidence="2" type="ORF">AARE701A_LOCUS9127</name>
</gene>
<proteinExistence type="predicted"/>
<feature type="region of interest" description="Disordered" evidence="1">
    <location>
        <begin position="128"/>
        <end position="149"/>
    </location>
</feature>
<protein>
    <recommendedName>
        <fullName evidence="4">Transposase Tnp1/En/Spm-like domain-containing protein</fullName>
    </recommendedName>
</protein>
<evidence type="ECO:0000256" key="1">
    <source>
        <dbReference type="SAM" id="MobiDB-lite"/>
    </source>
</evidence>
<reference evidence="2" key="1">
    <citation type="submission" date="2021-01" db="EMBL/GenBank/DDBJ databases">
        <authorList>
            <person name="Bezrukov I."/>
        </authorList>
    </citation>
    <scope>NUCLEOTIDE SEQUENCE</scope>
</reference>
<evidence type="ECO:0008006" key="4">
    <source>
        <dbReference type="Google" id="ProtNLM"/>
    </source>
</evidence>